<dbReference type="EMBL" id="JBHSJD010000014">
    <property type="protein sequence ID" value="MFC5024431.1"/>
    <property type="molecule type" value="Genomic_DNA"/>
</dbReference>
<comment type="caution">
    <text evidence="8">The sequence shown here is derived from an EMBL/GenBank/DDBJ whole genome shotgun (WGS) entry which is preliminary data.</text>
</comment>
<dbReference type="PROSITE" id="PS51737">
    <property type="entry name" value="RECOMBINASE_DNA_BIND"/>
    <property type="match status" value="1"/>
</dbReference>
<dbReference type="InterPro" id="IPR011109">
    <property type="entry name" value="DNA_bind_recombinase_dom"/>
</dbReference>
<keyword evidence="3" id="KW-0233">DNA recombination</keyword>
<dbReference type="InterPro" id="IPR006118">
    <property type="entry name" value="Recombinase_CS"/>
</dbReference>
<evidence type="ECO:0000313" key="9">
    <source>
        <dbReference type="Proteomes" id="UP001595829"/>
    </source>
</evidence>
<protein>
    <submittedName>
        <fullName evidence="8">Recombinase family protein</fullName>
    </submittedName>
</protein>
<dbReference type="Gene3D" id="3.40.50.1390">
    <property type="entry name" value="Resolvase, N-terminal catalytic domain"/>
    <property type="match status" value="1"/>
</dbReference>
<feature type="region of interest" description="Disordered" evidence="5">
    <location>
        <begin position="281"/>
        <end position="300"/>
    </location>
</feature>
<feature type="active site" description="O-(5'-phospho-DNA)-serine intermediate" evidence="4">
    <location>
        <position position="13"/>
    </location>
</feature>
<gene>
    <name evidence="8" type="ORF">ACFPM3_20085</name>
</gene>
<feature type="region of interest" description="Disordered" evidence="5">
    <location>
        <begin position="623"/>
        <end position="657"/>
    </location>
</feature>
<accession>A0ABV9XGL9</accession>
<dbReference type="Pfam" id="PF13340">
    <property type="entry name" value="DUF4096"/>
    <property type="match status" value="1"/>
</dbReference>
<keyword evidence="2" id="KW-0238">DNA-binding</keyword>
<dbReference type="SUPFAM" id="SSF53041">
    <property type="entry name" value="Resolvase-like"/>
    <property type="match status" value="1"/>
</dbReference>
<dbReference type="RefSeq" id="WP_345686666.1">
    <property type="nucleotide sequence ID" value="NZ_BAABIT010000001.1"/>
</dbReference>
<proteinExistence type="predicted"/>
<dbReference type="CDD" id="cd00338">
    <property type="entry name" value="Ser_Recombinase"/>
    <property type="match status" value="1"/>
</dbReference>
<reference evidence="9" key="1">
    <citation type="journal article" date="2019" name="Int. J. Syst. Evol. Microbiol.">
        <title>The Global Catalogue of Microorganisms (GCM) 10K type strain sequencing project: providing services to taxonomists for standard genome sequencing and annotation.</title>
        <authorList>
            <consortium name="The Broad Institute Genomics Platform"/>
            <consortium name="The Broad Institute Genome Sequencing Center for Infectious Disease"/>
            <person name="Wu L."/>
            <person name="Ma J."/>
        </authorList>
    </citation>
    <scope>NUCLEOTIDE SEQUENCE [LARGE SCALE GENOMIC DNA]</scope>
    <source>
        <strain evidence="9">CGMCC 4.1648</strain>
    </source>
</reference>
<dbReference type="InterPro" id="IPR036162">
    <property type="entry name" value="Resolvase-like_N_sf"/>
</dbReference>
<name>A0ABV9XGL9_9ACTN</name>
<organism evidence="8 9">
    <name type="scientific">Streptomyces coeruleoprunus</name>
    <dbReference type="NCBI Taxonomy" id="285563"/>
    <lineage>
        <taxon>Bacteria</taxon>
        <taxon>Bacillati</taxon>
        <taxon>Actinomycetota</taxon>
        <taxon>Actinomycetes</taxon>
        <taxon>Kitasatosporales</taxon>
        <taxon>Streptomycetaceae</taxon>
        <taxon>Streptomyces</taxon>
    </lineage>
</organism>
<dbReference type="Pfam" id="PF13408">
    <property type="entry name" value="Zn_ribbon_recom"/>
    <property type="match status" value="1"/>
</dbReference>
<dbReference type="InterPro" id="IPR038109">
    <property type="entry name" value="DNA_bind_recomb_sf"/>
</dbReference>
<feature type="region of interest" description="Disordered" evidence="5">
    <location>
        <begin position="119"/>
        <end position="143"/>
    </location>
</feature>
<dbReference type="InterPro" id="IPR025161">
    <property type="entry name" value="IS402-like_dom"/>
</dbReference>
<sequence length="657" mass="74375">MGALRAVDYLRVSTEEQAEEGYGISYTGKNTARHIKKKGWAHVGTYIDEGLSGSLEAHDRPDLKRLMADAYTTPRPFDMVVVPEGRVIGRVGRAFWRWVWELEDIGVYVAVVKKDYDNSTPSGRSQMRKDADYAEEERENIRERTQGGIQDKAEDGLYPGGRVPFGWEIADLGKRGKSRYVVSEVAAKTKRRAYELFLEHRSWTDAALLLNGEKLFSQEGLPWTAPNLRKQMLSDATLNNRVVWRGRQAAKKSDGSPVYGEPVTINLPPIFSEEETRTLQAAAGQPSREGGNTRPYPLTGRLVSPCGNTYRSQTYPGSRVYRCNGKWESHPGAKDQCSCPPLDAEPLEKRVWDDVRELLTDTDRMKALAREWIGAAEESQVDHEARIATLSNQIAKQRQTMNITMAVAARQAIERGLSEEEAESEVADALRPLNDDLQALEKLHREAVAWQQDAKAAAERVRELDYLAEVARENMRVATREAQAELFEALGLRGEVEEWEGKRNGATCAVTTWFHEHERLVPTLTDENWQRVKDILKPRRAGARLDRRMILEALLDKARTGAKYEELQLECDYKTVRTTARRWLMRGSWAAAMELLKDEPGEPAWEQPPVRVRVSLRPLVTEFKLGDEEPSGTRASPTSTTPSSRCWRPTRRTPTTT</sequence>
<dbReference type="PANTHER" id="PTHR30461">
    <property type="entry name" value="DNA-INVERTASE FROM LAMBDOID PROPHAGE"/>
    <property type="match status" value="1"/>
</dbReference>
<dbReference type="PANTHER" id="PTHR30461:SF2">
    <property type="entry name" value="SERINE RECOMBINASE PINE-RELATED"/>
    <property type="match status" value="1"/>
</dbReference>
<dbReference type="PROSITE" id="PS51736">
    <property type="entry name" value="RECOMBINASES_3"/>
    <property type="match status" value="1"/>
</dbReference>
<dbReference type="Pfam" id="PF00239">
    <property type="entry name" value="Resolvase"/>
    <property type="match status" value="1"/>
</dbReference>
<keyword evidence="1" id="KW-0229">DNA integration</keyword>
<feature type="domain" description="Resolvase/invertase-type recombinase catalytic" evidence="6">
    <location>
        <begin position="5"/>
        <end position="156"/>
    </location>
</feature>
<keyword evidence="9" id="KW-1185">Reference proteome</keyword>
<dbReference type="Proteomes" id="UP001595829">
    <property type="component" value="Unassembled WGS sequence"/>
</dbReference>
<dbReference type="InterPro" id="IPR025827">
    <property type="entry name" value="Zn_ribbon_recom_dom"/>
</dbReference>
<dbReference type="InterPro" id="IPR006119">
    <property type="entry name" value="Resolv_N"/>
</dbReference>
<evidence type="ECO:0000259" key="7">
    <source>
        <dbReference type="PROSITE" id="PS51737"/>
    </source>
</evidence>
<feature type="domain" description="Recombinase" evidence="7">
    <location>
        <begin position="164"/>
        <end position="289"/>
    </location>
</feature>
<evidence type="ECO:0000256" key="4">
    <source>
        <dbReference type="PROSITE-ProRule" id="PRU10137"/>
    </source>
</evidence>
<evidence type="ECO:0000256" key="2">
    <source>
        <dbReference type="ARBA" id="ARBA00023125"/>
    </source>
</evidence>
<evidence type="ECO:0000259" key="6">
    <source>
        <dbReference type="PROSITE" id="PS51736"/>
    </source>
</evidence>
<evidence type="ECO:0000256" key="1">
    <source>
        <dbReference type="ARBA" id="ARBA00022908"/>
    </source>
</evidence>
<dbReference type="PROSITE" id="PS00397">
    <property type="entry name" value="RECOMBINASES_1"/>
    <property type="match status" value="1"/>
</dbReference>
<evidence type="ECO:0000256" key="5">
    <source>
        <dbReference type="SAM" id="MobiDB-lite"/>
    </source>
</evidence>
<dbReference type="SMART" id="SM00857">
    <property type="entry name" value="Resolvase"/>
    <property type="match status" value="1"/>
</dbReference>
<dbReference type="Gene3D" id="3.90.1750.20">
    <property type="entry name" value="Putative Large Serine Recombinase, Chain B, Domain 2"/>
    <property type="match status" value="1"/>
</dbReference>
<evidence type="ECO:0000256" key="3">
    <source>
        <dbReference type="ARBA" id="ARBA00023172"/>
    </source>
</evidence>
<dbReference type="InterPro" id="IPR050639">
    <property type="entry name" value="SSR_resolvase"/>
</dbReference>
<feature type="compositionally biased region" description="Low complexity" evidence="5">
    <location>
        <begin position="632"/>
        <end position="657"/>
    </location>
</feature>
<evidence type="ECO:0000313" key="8">
    <source>
        <dbReference type="EMBL" id="MFC5024431.1"/>
    </source>
</evidence>